<accession>A0A1I0AF97</accession>
<dbReference type="Pfam" id="PF00392">
    <property type="entry name" value="GntR"/>
    <property type="match status" value="1"/>
</dbReference>
<dbReference type="PROSITE" id="PS50949">
    <property type="entry name" value="HTH_GNTR"/>
    <property type="match status" value="1"/>
</dbReference>
<name>A0A1I0AF97_9ACTN</name>
<evidence type="ECO:0000313" key="5">
    <source>
        <dbReference type="EMBL" id="SES92918.1"/>
    </source>
</evidence>
<dbReference type="PANTHER" id="PTHR43537">
    <property type="entry name" value="TRANSCRIPTIONAL REGULATOR, GNTR FAMILY"/>
    <property type="match status" value="1"/>
</dbReference>
<evidence type="ECO:0000313" key="6">
    <source>
        <dbReference type="Proteomes" id="UP000199361"/>
    </source>
</evidence>
<reference evidence="5 6" key="1">
    <citation type="submission" date="2016-10" db="EMBL/GenBank/DDBJ databases">
        <authorList>
            <person name="de Groot N.N."/>
        </authorList>
    </citation>
    <scope>NUCLEOTIDE SEQUENCE [LARGE SCALE GENOMIC DNA]</scope>
    <source>
        <strain evidence="5 6">CGMCC 4.5598</strain>
    </source>
</reference>
<dbReference type="Proteomes" id="UP000199361">
    <property type="component" value="Unassembled WGS sequence"/>
</dbReference>
<keyword evidence="1" id="KW-0805">Transcription regulation</keyword>
<gene>
    <name evidence="5" type="ORF">SAMN05421811_101778</name>
</gene>
<keyword evidence="6" id="KW-1185">Reference proteome</keyword>
<dbReference type="SUPFAM" id="SSF46785">
    <property type="entry name" value="Winged helix' DNA-binding domain"/>
    <property type="match status" value="1"/>
</dbReference>
<evidence type="ECO:0000256" key="3">
    <source>
        <dbReference type="ARBA" id="ARBA00023163"/>
    </source>
</evidence>
<dbReference type="CDD" id="cd07377">
    <property type="entry name" value="WHTH_GntR"/>
    <property type="match status" value="1"/>
</dbReference>
<dbReference type="STRING" id="568860.SAMN05421811_101778"/>
<dbReference type="Pfam" id="PF07729">
    <property type="entry name" value="FCD"/>
    <property type="match status" value="1"/>
</dbReference>
<dbReference type="PANTHER" id="PTHR43537:SF44">
    <property type="entry name" value="GNTR FAMILY REGULATORY PROTEIN"/>
    <property type="match status" value="1"/>
</dbReference>
<sequence>MTESEIPPRPRRMPLRTPRVAEALAAQLRLRILEGDLADGAELPTEPVLLQEYPVSRPSLREAFRILETEGLVVVRRGKRGGTVIKAPAPGSAAYHMGLLLHARATPMRDLAAARNLLEPLCAEHAAGRDDHEAVAVRLRQLNEEAAQVVEDGPAFTGASVRFHEGLVDAAGNETLRVVVGMLESVWSVQERGWARRASDEASYPPVDRRHAVLRAHGAIEKAIGAGDVALAGKLMRAHLEASQLYVASDDAPPVQVLDEYGNPRMDARD</sequence>
<feature type="domain" description="HTH gntR-type" evidence="4">
    <location>
        <begin position="18"/>
        <end position="88"/>
    </location>
</feature>
<keyword evidence="3" id="KW-0804">Transcription</keyword>
<dbReference type="InterPro" id="IPR036388">
    <property type="entry name" value="WH-like_DNA-bd_sf"/>
</dbReference>
<dbReference type="PRINTS" id="PR00035">
    <property type="entry name" value="HTHGNTR"/>
</dbReference>
<evidence type="ECO:0000256" key="2">
    <source>
        <dbReference type="ARBA" id="ARBA00023125"/>
    </source>
</evidence>
<evidence type="ECO:0000259" key="4">
    <source>
        <dbReference type="PROSITE" id="PS50949"/>
    </source>
</evidence>
<dbReference type="Gene3D" id="1.10.10.10">
    <property type="entry name" value="Winged helix-like DNA-binding domain superfamily/Winged helix DNA-binding domain"/>
    <property type="match status" value="1"/>
</dbReference>
<keyword evidence="2 5" id="KW-0238">DNA-binding</keyword>
<evidence type="ECO:0000256" key="1">
    <source>
        <dbReference type="ARBA" id="ARBA00023015"/>
    </source>
</evidence>
<organism evidence="5 6">
    <name type="scientific">Nonomuraea wenchangensis</name>
    <dbReference type="NCBI Taxonomy" id="568860"/>
    <lineage>
        <taxon>Bacteria</taxon>
        <taxon>Bacillati</taxon>
        <taxon>Actinomycetota</taxon>
        <taxon>Actinomycetes</taxon>
        <taxon>Streptosporangiales</taxon>
        <taxon>Streptosporangiaceae</taxon>
        <taxon>Nonomuraea</taxon>
    </lineage>
</organism>
<dbReference type="InterPro" id="IPR036390">
    <property type="entry name" value="WH_DNA-bd_sf"/>
</dbReference>
<dbReference type="SMART" id="SM00895">
    <property type="entry name" value="FCD"/>
    <property type="match status" value="1"/>
</dbReference>
<protein>
    <submittedName>
        <fullName evidence="5">DNA-binding transcriptional regulator, FadR family</fullName>
    </submittedName>
</protein>
<proteinExistence type="predicted"/>
<dbReference type="Gene3D" id="1.20.120.530">
    <property type="entry name" value="GntR ligand-binding domain-like"/>
    <property type="match status" value="1"/>
</dbReference>
<dbReference type="SMART" id="SM00345">
    <property type="entry name" value="HTH_GNTR"/>
    <property type="match status" value="1"/>
</dbReference>
<dbReference type="GO" id="GO:0003700">
    <property type="term" value="F:DNA-binding transcription factor activity"/>
    <property type="evidence" value="ECO:0007669"/>
    <property type="project" value="InterPro"/>
</dbReference>
<dbReference type="GO" id="GO:0003677">
    <property type="term" value="F:DNA binding"/>
    <property type="evidence" value="ECO:0007669"/>
    <property type="project" value="UniProtKB-KW"/>
</dbReference>
<dbReference type="AlphaFoldDB" id="A0A1I0AF97"/>
<dbReference type="InterPro" id="IPR000524">
    <property type="entry name" value="Tscrpt_reg_HTH_GntR"/>
</dbReference>
<dbReference type="SUPFAM" id="SSF48008">
    <property type="entry name" value="GntR ligand-binding domain-like"/>
    <property type="match status" value="1"/>
</dbReference>
<dbReference type="OrthoDB" id="162505at2"/>
<dbReference type="InterPro" id="IPR011711">
    <property type="entry name" value="GntR_C"/>
</dbReference>
<dbReference type="EMBL" id="FOHX01000001">
    <property type="protein sequence ID" value="SES92918.1"/>
    <property type="molecule type" value="Genomic_DNA"/>
</dbReference>
<dbReference type="InterPro" id="IPR008920">
    <property type="entry name" value="TF_FadR/GntR_C"/>
</dbReference>